<dbReference type="GO" id="GO:0003700">
    <property type="term" value="F:DNA-binding transcription factor activity"/>
    <property type="evidence" value="ECO:0007669"/>
    <property type="project" value="InterPro"/>
</dbReference>
<dbReference type="InterPro" id="IPR036390">
    <property type="entry name" value="WH_DNA-bd_sf"/>
</dbReference>
<dbReference type="PROSITE" id="PS50949">
    <property type="entry name" value="HTH_GNTR"/>
    <property type="match status" value="1"/>
</dbReference>
<dbReference type="InterPro" id="IPR051446">
    <property type="entry name" value="HTH_trans_reg/aminotransferase"/>
</dbReference>
<evidence type="ECO:0000313" key="9">
    <source>
        <dbReference type="Proteomes" id="UP000220629"/>
    </source>
</evidence>
<evidence type="ECO:0000256" key="5">
    <source>
        <dbReference type="ARBA" id="ARBA00023163"/>
    </source>
</evidence>
<keyword evidence="5" id="KW-0804">Transcription</keyword>
<comment type="caution">
    <text evidence="8">The sequence shown here is derived from an EMBL/GenBank/DDBJ whole genome shotgun (WGS) entry which is preliminary data.</text>
</comment>
<dbReference type="SUPFAM" id="SSF46785">
    <property type="entry name" value="Winged helix' DNA-binding domain"/>
    <property type="match status" value="1"/>
</dbReference>
<dbReference type="Pfam" id="PF00155">
    <property type="entry name" value="Aminotran_1_2"/>
    <property type="match status" value="1"/>
</dbReference>
<dbReference type="Pfam" id="PF00392">
    <property type="entry name" value="GntR"/>
    <property type="match status" value="1"/>
</dbReference>
<keyword evidence="4" id="KW-0238">DNA-binding</keyword>
<dbReference type="Gene3D" id="1.10.10.10">
    <property type="entry name" value="Winged helix-like DNA-binding domain superfamily/Winged helix DNA-binding domain"/>
    <property type="match status" value="1"/>
</dbReference>
<organism evidence="8 9">
    <name type="scientific">Burkholderia gladioli</name>
    <name type="common">Pseudomonas marginata</name>
    <name type="synonym">Phytomonas marginata</name>
    <dbReference type="NCBI Taxonomy" id="28095"/>
    <lineage>
        <taxon>Bacteria</taxon>
        <taxon>Pseudomonadati</taxon>
        <taxon>Pseudomonadota</taxon>
        <taxon>Betaproteobacteria</taxon>
        <taxon>Burkholderiales</taxon>
        <taxon>Burkholderiaceae</taxon>
        <taxon>Burkholderia</taxon>
    </lineage>
</organism>
<evidence type="ECO:0000259" key="7">
    <source>
        <dbReference type="PROSITE" id="PS50949"/>
    </source>
</evidence>
<keyword evidence="2" id="KW-0663">Pyridoxal phosphate</keyword>
<gene>
    <name evidence="8" type="ORF">CRM94_30685</name>
</gene>
<name>A0A2A7S5Z5_BURGA</name>
<dbReference type="Gene3D" id="3.90.1150.10">
    <property type="entry name" value="Aspartate Aminotransferase, domain 1"/>
    <property type="match status" value="1"/>
</dbReference>
<evidence type="ECO:0000256" key="2">
    <source>
        <dbReference type="ARBA" id="ARBA00022898"/>
    </source>
</evidence>
<dbReference type="InterPro" id="IPR015424">
    <property type="entry name" value="PyrdxlP-dep_Trfase"/>
</dbReference>
<feature type="domain" description="HTH gntR-type" evidence="7">
    <location>
        <begin position="2"/>
        <end position="70"/>
    </location>
</feature>
<feature type="region of interest" description="Disordered" evidence="6">
    <location>
        <begin position="67"/>
        <end position="92"/>
    </location>
</feature>
<dbReference type="InterPro" id="IPR036388">
    <property type="entry name" value="WH-like_DNA-bd_sf"/>
</dbReference>
<evidence type="ECO:0000313" key="8">
    <source>
        <dbReference type="EMBL" id="PEH38715.1"/>
    </source>
</evidence>
<keyword evidence="8" id="KW-0808">Transferase</keyword>
<dbReference type="PANTHER" id="PTHR46577:SF2">
    <property type="entry name" value="TRANSCRIPTIONAL REGULATORY PROTEIN"/>
    <property type="match status" value="1"/>
</dbReference>
<proteinExistence type="inferred from homology"/>
<dbReference type="SMART" id="SM00345">
    <property type="entry name" value="HTH_GNTR"/>
    <property type="match status" value="1"/>
</dbReference>
<evidence type="ECO:0000256" key="1">
    <source>
        <dbReference type="ARBA" id="ARBA00005384"/>
    </source>
</evidence>
<evidence type="ECO:0000256" key="4">
    <source>
        <dbReference type="ARBA" id="ARBA00023125"/>
    </source>
</evidence>
<keyword evidence="8" id="KW-0032">Aminotransferase</keyword>
<dbReference type="GO" id="GO:0008483">
    <property type="term" value="F:transaminase activity"/>
    <property type="evidence" value="ECO:0007669"/>
    <property type="project" value="UniProtKB-KW"/>
</dbReference>
<evidence type="ECO:0000256" key="6">
    <source>
        <dbReference type="SAM" id="MobiDB-lite"/>
    </source>
</evidence>
<accession>A0A2A7S5Z5</accession>
<dbReference type="GO" id="GO:0003677">
    <property type="term" value="F:DNA binding"/>
    <property type="evidence" value="ECO:0007669"/>
    <property type="project" value="UniProtKB-KW"/>
</dbReference>
<dbReference type="GO" id="GO:0030170">
    <property type="term" value="F:pyridoxal phosphate binding"/>
    <property type="evidence" value="ECO:0007669"/>
    <property type="project" value="InterPro"/>
</dbReference>
<protein>
    <submittedName>
        <fullName evidence="8">2-aminoadipate aminotransferase</fullName>
    </submittedName>
</protein>
<dbReference type="CDD" id="cd07377">
    <property type="entry name" value="WHTH_GntR"/>
    <property type="match status" value="1"/>
</dbReference>
<dbReference type="InterPro" id="IPR004839">
    <property type="entry name" value="Aminotransferase_I/II_large"/>
</dbReference>
<dbReference type="InterPro" id="IPR015421">
    <property type="entry name" value="PyrdxlP-dep_Trfase_major"/>
</dbReference>
<dbReference type="EMBL" id="PDDY01000004">
    <property type="protein sequence ID" value="PEH38715.1"/>
    <property type="molecule type" value="Genomic_DNA"/>
</dbReference>
<dbReference type="SUPFAM" id="SSF53383">
    <property type="entry name" value="PLP-dependent transferases"/>
    <property type="match status" value="1"/>
</dbReference>
<dbReference type="Proteomes" id="UP000220629">
    <property type="component" value="Unassembled WGS sequence"/>
</dbReference>
<dbReference type="CDD" id="cd00609">
    <property type="entry name" value="AAT_like"/>
    <property type="match status" value="1"/>
</dbReference>
<dbReference type="Gene3D" id="3.40.640.10">
    <property type="entry name" value="Type I PLP-dependent aspartate aminotransferase-like (Major domain)"/>
    <property type="match status" value="1"/>
</dbReference>
<dbReference type="PANTHER" id="PTHR46577">
    <property type="entry name" value="HTH-TYPE TRANSCRIPTIONAL REGULATORY PROTEIN GABR"/>
    <property type="match status" value="1"/>
</dbReference>
<reference evidence="9" key="1">
    <citation type="submission" date="2017-09" db="EMBL/GenBank/DDBJ databases">
        <title>FDA dAtabase for Regulatory Grade micrObial Sequences (FDA-ARGOS): Supporting development and validation of Infectious Disease Dx tests.</title>
        <authorList>
            <person name="Minogue T."/>
            <person name="Wolcott M."/>
            <person name="Wasieloski L."/>
            <person name="Aguilar W."/>
            <person name="Moore D."/>
            <person name="Tallon L."/>
            <person name="Sadzewicz L."/>
            <person name="Ott S."/>
            <person name="Zhao X."/>
            <person name="Nagaraj S."/>
            <person name="Vavikolanu K."/>
            <person name="Aluvathingal J."/>
            <person name="Nadendla S."/>
            <person name="Sichtig H."/>
        </authorList>
    </citation>
    <scope>NUCLEOTIDE SEQUENCE [LARGE SCALE GENOMIC DNA]</scope>
    <source>
        <strain evidence="9">FDAARGOS_390</strain>
    </source>
</reference>
<comment type="similarity">
    <text evidence="1">In the C-terminal section; belongs to the class-I pyridoxal-phosphate-dependent aminotransferase family.</text>
</comment>
<sequence>MTHKYRTIAAHYSRAIETGLLPVGERLPSLRELANLHRVSLATTVEACRLLERQGYVEARPRAGYFVRHPKRSAAPHADQPGRTPEPDEPHIDAADYVGVHERISVMLARAMQRAPEVDLARAVCAPAMYPGAALRNHALRILRARPSLYDASPDPGGVSRLKEAIARVSITRGLDLDPGAVLVTHGCSEALSLALRAVTSPGDVVAIESPCYFGILQILESLGLRALELPTDPQRGLSPEALEIALRRPGGVQAVICTPALHNPLGSIMPDDAKARLVESCERSGVPLIEDDSYGALLPNPAHARPLKSWDRTGNVIHCSSLNKTVSPGARIGWLTGGKWQNRIEMLMYAVSRHREEIPQLAVADFLTSGAFHRQMRRMQTQLTRQRALLAQAIAEHFPAGTELTRPAAGLLLWVTLPGRTDTDRLFERALHEGIRISPGSMFSNTGRFGHCLRLSAGMPFDSRIEAAVERLGQLVRELPS</sequence>
<dbReference type="InterPro" id="IPR015422">
    <property type="entry name" value="PyrdxlP-dep_Trfase_small"/>
</dbReference>
<dbReference type="RefSeq" id="WP_098154150.1">
    <property type="nucleotide sequence ID" value="NZ_CADEQB010000005.1"/>
</dbReference>
<keyword evidence="3" id="KW-0805">Transcription regulation</keyword>
<evidence type="ECO:0000256" key="3">
    <source>
        <dbReference type="ARBA" id="ARBA00023015"/>
    </source>
</evidence>
<dbReference type="InterPro" id="IPR000524">
    <property type="entry name" value="Tscrpt_reg_HTH_GntR"/>
</dbReference>
<dbReference type="AlphaFoldDB" id="A0A2A7S5Z5"/>